<sequence length="772" mass="83614">MKVKSINTVMTIIVFALVATTFSVCVWWVTSSTYDAVFKEQRHSMLSMVDESISALELYMGQTSDVVKMIGNDPNSVEALSGGSSRSSDNLLKSLMGASKDYWAAFLFDANGKVVTGYNAKGESMAGADRSSRGYVKTILSGRDFFIADEILQSKSGGGILIFAIAHSVRDASGKVIGGVGVFPKWDRFTSAFVDPFRIGKDGYSFMIDNKGRIIAHAVDKNLYLKDLSKFDFIKSILKTKNGGEAYDWEGRMKYMEYKTFPLTNWTVVVSAYESDLTSAAIHQRNVLLVAGVIVVILLSGIMVALLRFLIVKPVSNILDFSGEVAGGNLRAELKGSYKYEFEILAEKISLMVDELKEKLGFSEGVLNGLVLPCGIVGPDAKMLWTNKDLCDLIESKYSPEDVVGLSTGEFFFREETKVTLSDVALKERIKKEEEIEYRTAAGNIKNVQITATPFYDMDKNLLGSVTIWIDMTSIRQQAKEIETQNERITHAAIEAEAISQNLSSAAEELSAQIEQSSRGAEDQRDRVAETSTAMEEMNVTVLEVARNAGTAAEDADSAKAKAQNGENIVSNVIEAVEGVKGQADALKVSMEQLGVEASEIGNVLKVINDIADQTNLLALNAAIEAARAGDAGRGFAVVADEVRKLAENTMAATSEVGGAITKIQNMTKENIKATENAADSAHRSSELANESGKTLAEIVHLVENAADQVRGIATAAEQQSATSDEINRATEDISRISMETSQVLDEAAKAIQEVASMASKLNSVIEDIQSS</sequence>
<dbReference type="CDD" id="cd18773">
    <property type="entry name" value="PDC1_HK_sensor"/>
    <property type="match status" value="1"/>
</dbReference>
<keyword evidence="16" id="KW-1185">Reference proteome</keyword>
<dbReference type="SUPFAM" id="SSF58104">
    <property type="entry name" value="Methyl-accepting chemotaxis protein (MCP) signaling domain"/>
    <property type="match status" value="1"/>
</dbReference>
<feature type="transmembrane region" description="Helical" evidence="11">
    <location>
        <begin position="6"/>
        <end position="29"/>
    </location>
</feature>
<dbReference type="OrthoDB" id="9816383at2"/>
<dbReference type="RefSeq" id="WP_092159992.1">
    <property type="nucleotide sequence ID" value="NZ_FNGA01000002.1"/>
</dbReference>
<protein>
    <submittedName>
        <fullName evidence="15">Methyl-accepting chemotaxis protein</fullName>
    </submittedName>
</protein>
<comment type="subcellular location">
    <subcellularLocation>
        <location evidence="1">Cell membrane</location>
        <topology evidence="1">Multi-pass membrane protein</topology>
    </subcellularLocation>
</comment>
<dbReference type="Gene3D" id="6.10.340.10">
    <property type="match status" value="1"/>
</dbReference>
<name>A0A1G9FQI3_9BACT</name>
<accession>A0A1G9FQI3</accession>
<dbReference type="PROSITE" id="PS50113">
    <property type="entry name" value="PAC"/>
    <property type="match status" value="1"/>
</dbReference>
<feature type="domain" description="PAC" evidence="13">
    <location>
        <begin position="432"/>
        <end position="484"/>
    </location>
</feature>
<evidence type="ECO:0000313" key="15">
    <source>
        <dbReference type="EMBL" id="SDK90661.1"/>
    </source>
</evidence>
<organism evidence="15 16">
    <name type="scientific">Maridesulfovibrio ferrireducens</name>
    <dbReference type="NCBI Taxonomy" id="246191"/>
    <lineage>
        <taxon>Bacteria</taxon>
        <taxon>Pseudomonadati</taxon>
        <taxon>Thermodesulfobacteriota</taxon>
        <taxon>Desulfovibrionia</taxon>
        <taxon>Desulfovibrionales</taxon>
        <taxon>Desulfovibrionaceae</taxon>
        <taxon>Maridesulfovibrio</taxon>
    </lineage>
</organism>
<evidence type="ECO:0000313" key="16">
    <source>
        <dbReference type="Proteomes" id="UP000199053"/>
    </source>
</evidence>
<dbReference type="Proteomes" id="UP000199053">
    <property type="component" value="Unassembled WGS sequence"/>
</dbReference>
<evidence type="ECO:0000256" key="5">
    <source>
        <dbReference type="ARBA" id="ARBA00022989"/>
    </source>
</evidence>
<dbReference type="CDD" id="cd11386">
    <property type="entry name" value="MCP_signal"/>
    <property type="match status" value="1"/>
</dbReference>
<dbReference type="Pfam" id="PF13426">
    <property type="entry name" value="PAS_9"/>
    <property type="match status" value="1"/>
</dbReference>
<dbReference type="PANTHER" id="PTHR32089">
    <property type="entry name" value="METHYL-ACCEPTING CHEMOTAXIS PROTEIN MCPB"/>
    <property type="match status" value="1"/>
</dbReference>
<dbReference type="PROSITE" id="PS50885">
    <property type="entry name" value="HAMP"/>
    <property type="match status" value="1"/>
</dbReference>
<dbReference type="Gene3D" id="1.10.287.950">
    <property type="entry name" value="Methyl-accepting chemotaxis protein"/>
    <property type="match status" value="1"/>
</dbReference>
<keyword evidence="7 9" id="KW-0807">Transducer</keyword>
<dbReference type="PRINTS" id="PR00260">
    <property type="entry name" value="CHEMTRNSDUCR"/>
</dbReference>
<dbReference type="InterPro" id="IPR000014">
    <property type="entry name" value="PAS"/>
</dbReference>
<dbReference type="InterPro" id="IPR004089">
    <property type="entry name" value="MCPsignal_dom"/>
</dbReference>
<dbReference type="GO" id="GO:0004888">
    <property type="term" value="F:transmembrane signaling receptor activity"/>
    <property type="evidence" value="ECO:0007669"/>
    <property type="project" value="InterPro"/>
</dbReference>
<evidence type="ECO:0000259" key="14">
    <source>
        <dbReference type="PROSITE" id="PS50885"/>
    </source>
</evidence>
<dbReference type="GO" id="GO:0007165">
    <property type="term" value="P:signal transduction"/>
    <property type="evidence" value="ECO:0007669"/>
    <property type="project" value="UniProtKB-KW"/>
</dbReference>
<evidence type="ECO:0000256" key="7">
    <source>
        <dbReference type="ARBA" id="ARBA00023224"/>
    </source>
</evidence>
<dbReference type="SUPFAM" id="SSF55785">
    <property type="entry name" value="PYP-like sensor domain (PAS domain)"/>
    <property type="match status" value="1"/>
</dbReference>
<keyword evidence="6 11" id="KW-0472">Membrane</keyword>
<evidence type="ECO:0000256" key="10">
    <source>
        <dbReference type="SAM" id="MobiDB-lite"/>
    </source>
</evidence>
<evidence type="ECO:0000256" key="3">
    <source>
        <dbReference type="ARBA" id="ARBA00022500"/>
    </source>
</evidence>
<evidence type="ECO:0000256" key="9">
    <source>
        <dbReference type="PROSITE-ProRule" id="PRU00284"/>
    </source>
</evidence>
<feature type="domain" description="HAMP" evidence="14">
    <location>
        <begin position="309"/>
        <end position="361"/>
    </location>
</feature>
<evidence type="ECO:0000256" key="6">
    <source>
        <dbReference type="ARBA" id="ARBA00023136"/>
    </source>
</evidence>
<dbReference type="CDD" id="cd12912">
    <property type="entry name" value="PDC2_MCP_like"/>
    <property type="match status" value="1"/>
</dbReference>
<dbReference type="Pfam" id="PF02743">
    <property type="entry name" value="dCache_1"/>
    <property type="match status" value="1"/>
</dbReference>
<dbReference type="GO" id="GO:0006935">
    <property type="term" value="P:chemotaxis"/>
    <property type="evidence" value="ECO:0007669"/>
    <property type="project" value="UniProtKB-KW"/>
</dbReference>
<feature type="transmembrane region" description="Helical" evidence="11">
    <location>
        <begin position="287"/>
        <end position="311"/>
    </location>
</feature>
<dbReference type="FunFam" id="1.10.287.950:FF:000001">
    <property type="entry name" value="Methyl-accepting chemotaxis sensory transducer"/>
    <property type="match status" value="1"/>
</dbReference>
<evidence type="ECO:0000256" key="1">
    <source>
        <dbReference type="ARBA" id="ARBA00004651"/>
    </source>
</evidence>
<dbReference type="STRING" id="246191.SAMN05660337_1657"/>
<evidence type="ECO:0000256" key="2">
    <source>
        <dbReference type="ARBA" id="ARBA00022475"/>
    </source>
</evidence>
<proteinExistence type="inferred from homology"/>
<dbReference type="PROSITE" id="PS50111">
    <property type="entry name" value="CHEMOTAXIS_TRANSDUC_2"/>
    <property type="match status" value="1"/>
</dbReference>
<evidence type="ECO:0000256" key="4">
    <source>
        <dbReference type="ARBA" id="ARBA00022692"/>
    </source>
</evidence>
<dbReference type="InterPro" id="IPR035965">
    <property type="entry name" value="PAS-like_dom_sf"/>
</dbReference>
<dbReference type="PANTHER" id="PTHR32089:SF112">
    <property type="entry name" value="LYSOZYME-LIKE PROTEIN-RELATED"/>
    <property type="match status" value="1"/>
</dbReference>
<dbReference type="GO" id="GO:0005886">
    <property type="term" value="C:plasma membrane"/>
    <property type="evidence" value="ECO:0007669"/>
    <property type="project" value="UniProtKB-SubCell"/>
</dbReference>
<dbReference type="InterPro" id="IPR033479">
    <property type="entry name" value="dCache_1"/>
</dbReference>
<reference evidence="16" key="1">
    <citation type="submission" date="2016-10" db="EMBL/GenBank/DDBJ databases">
        <authorList>
            <person name="Varghese N."/>
            <person name="Submissions S."/>
        </authorList>
    </citation>
    <scope>NUCLEOTIDE SEQUENCE [LARGE SCALE GENOMIC DNA]</scope>
    <source>
        <strain evidence="16">DSM 16995</strain>
    </source>
</reference>
<keyword evidence="4 11" id="KW-0812">Transmembrane</keyword>
<dbReference type="AlphaFoldDB" id="A0A1G9FQI3"/>
<keyword evidence="2" id="KW-1003">Cell membrane</keyword>
<evidence type="ECO:0000256" key="8">
    <source>
        <dbReference type="ARBA" id="ARBA00029447"/>
    </source>
</evidence>
<dbReference type="InterPro" id="IPR003660">
    <property type="entry name" value="HAMP_dom"/>
</dbReference>
<dbReference type="InterPro" id="IPR004090">
    <property type="entry name" value="Chemotax_Me-accpt_rcpt"/>
</dbReference>
<evidence type="ECO:0000256" key="11">
    <source>
        <dbReference type="SAM" id="Phobius"/>
    </source>
</evidence>
<dbReference type="SMART" id="SM00283">
    <property type="entry name" value="MA"/>
    <property type="match status" value="1"/>
</dbReference>
<feature type="region of interest" description="Disordered" evidence="10">
    <location>
        <begin position="509"/>
        <end position="529"/>
    </location>
</feature>
<dbReference type="EMBL" id="FNGA01000002">
    <property type="protein sequence ID" value="SDK90661.1"/>
    <property type="molecule type" value="Genomic_DNA"/>
</dbReference>
<dbReference type="InterPro" id="IPR000700">
    <property type="entry name" value="PAS-assoc_C"/>
</dbReference>
<dbReference type="Gene3D" id="3.30.450.20">
    <property type="entry name" value="PAS domain"/>
    <property type="match status" value="3"/>
</dbReference>
<dbReference type="CDD" id="cd00130">
    <property type="entry name" value="PAS"/>
    <property type="match status" value="1"/>
</dbReference>
<feature type="domain" description="Methyl-accepting transducer" evidence="12">
    <location>
        <begin position="499"/>
        <end position="735"/>
    </location>
</feature>
<comment type="similarity">
    <text evidence="8">Belongs to the methyl-accepting chemotaxis (MCP) protein family.</text>
</comment>
<keyword evidence="3" id="KW-0145">Chemotaxis</keyword>
<gene>
    <name evidence="15" type="ORF">SAMN05660337_1657</name>
</gene>
<evidence type="ECO:0000259" key="13">
    <source>
        <dbReference type="PROSITE" id="PS50113"/>
    </source>
</evidence>
<keyword evidence="5 11" id="KW-1133">Transmembrane helix</keyword>
<dbReference type="Pfam" id="PF00015">
    <property type="entry name" value="MCPsignal"/>
    <property type="match status" value="1"/>
</dbReference>
<feature type="compositionally biased region" description="Basic and acidic residues" evidence="10">
    <location>
        <begin position="520"/>
        <end position="529"/>
    </location>
</feature>
<evidence type="ECO:0000259" key="12">
    <source>
        <dbReference type="PROSITE" id="PS50111"/>
    </source>
</evidence>